<organism evidence="2 3">
    <name type="scientific">Sporosarcina siberiensis</name>
    <dbReference type="NCBI Taxonomy" id="1365606"/>
    <lineage>
        <taxon>Bacteria</taxon>
        <taxon>Bacillati</taxon>
        <taxon>Bacillota</taxon>
        <taxon>Bacilli</taxon>
        <taxon>Bacillales</taxon>
        <taxon>Caryophanaceae</taxon>
        <taxon>Sporosarcina</taxon>
    </lineage>
</organism>
<dbReference type="Gene3D" id="3.10.350.10">
    <property type="entry name" value="LysM domain"/>
    <property type="match status" value="1"/>
</dbReference>
<comment type="caution">
    <text evidence="2">The sequence shown here is derived from an EMBL/GenBank/DDBJ whole genome shotgun (WGS) entry which is preliminary data.</text>
</comment>
<feature type="domain" description="LysM" evidence="1">
    <location>
        <begin position="39"/>
        <end position="85"/>
    </location>
</feature>
<dbReference type="InterPro" id="IPR036779">
    <property type="entry name" value="LysM_dom_sf"/>
</dbReference>
<keyword evidence="3" id="KW-1185">Reference proteome</keyword>
<reference evidence="3" key="1">
    <citation type="journal article" date="2019" name="Int. J. Syst. Evol. Microbiol.">
        <title>The Global Catalogue of Microorganisms (GCM) 10K type strain sequencing project: providing services to taxonomists for standard genome sequencing and annotation.</title>
        <authorList>
            <consortium name="The Broad Institute Genomics Platform"/>
            <consortium name="The Broad Institute Genome Sequencing Center for Infectious Disease"/>
            <person name="Wu L."/>
            <person name="Ma J."/>
        </authorList>
    </citation>
    <scope>NUCLEOTIDE SEQUENCE [LARGE SCALE GENOMIC DNA]</scope>
    <source>
        <strain evidence="3">CGMCC 4.7177</strain>
    </source>
</reference>
<evidence type="ECO:0000259" key="1">
    <source>
        <dbReference type="Pfam" id="PF01476"/>
    </source>
</evidence>
<accession>A0ABW4SGI6</accession>
<dbReference type="Proteomes" id="UP001597218">
    <property type="component" value="Unassembled WGS sequence"/>
</dbReference>
<dbReference type="RefSeq" id="WP_381538100.1">
    <property type="nucleotide sequence ID" value="NZ_JBHUGI010000032.1"/>
</dbReference>
<evidence type="ECO:0000313" key="3">
    <source>
        <dbReference type="Proteomes" id="UP001597218"/>
    </source>
</evidence>
<protein>
    <submittedName>
        <fullName evidence="2">LysM peptidoglycan-binding domain-containing protein</fullName>
    </submittedName>
</protein>
<evidence type="ECO:0000313" key="2">
    <source>
        <dbReference type="EMBL" id="MFD1928618.1"/>
    </source>
</evidence>
<sequence>MTFIKNNSYLLLVIALCITFTFIGTNKIGSEPAFEEIIISEGDTLWGLSVYYSENTPKKQWIQKVMDLNNLSTTNLRIGDDLKMPIIKKVKDENMDIAKLASGDK</sequence>
<gene>
    <name evidence="2" type="ORF">ACFSFY_11315</name>
</gene>
<name>A0ABW4SGI6_9BACL</name>
<dbReference type="InterPro" id="IPR018392">
    <property type="entry name" value="LysM"/>
</dbReference>
<dbReference type="Pfam" id="PF01476">
    <property type="entry name" value="LysM"/>
    <property type="match status" value="1"/>
</dbReference>
<dbReference type="EMBL" id="JBHUGI010000032">
    <property type="protein sequence ID" value="MFD1928618.1"/>
    <property type="molecule type" value="Genomic_DNA"/>
</dbReference>
<proteinExistence type="predicted"/>